<keyword evidence="3 6" id="KW-0690">Ribosome biogenesis</keyword>
<dbReference type="RefSeq" id="XP_018023936.1">
    <property type="nucleotide sequence ID" value="XM_018168447.2"/>
</dbReference>
<feature type="region of interest" description="Disordered" evidence="7">
    <location>
        <begin position="667"/>
        <end position="697"/>
    </location>
</feature>
<reference evidence="12" key="4">
    <citation type="submission" date="2025-04" db="UniProtKB">
        <authorList>
            <consortium name="RefSeq"/>
        </authorList>
    </citation>
    <scope>IDENTIFICATION</scope>
    <source>
        <tissue evidence="12">Whole organism</tissue>
    </source>
</reference>
<sequence length="799" mass="92017">MGSKLPDNLPQLQNLIKRDPESYREEFESQYVFYVDTREIFKLSPASKDMKFYDLVMFLAQVAQCYPKDKDLQQFPNDLVGLLRTHGPVLHPEVRMGLVKALILLRNKDLLPPMLLLDVCFDLLRCQDKALRKVLQLHIITDIKNINAKSKNMVLNRQLQDFLNNKLSDNHAVAVKTALDVMIELYKKGVWRDKRNVNIIAQACYSKVAKIMVTAIKFFVGNDEGVVEESSDSESEVENNATMKKALLAIRVNKRTKRKQKKVEGIKKTIQETQKKKNKNLIFDYSALHYIHDPQTLAEKIFKIFNKRNERFEVKLLMMNIVSRLIGIHQLYLPNFYPTLQRFLFPHQREVTKIMAYAAQAAHPLVPPDDLQPVLQALTHNFVTERYSPEVMAMGLNAIRELCSRNIHAMNEDLLQDLVAYRNSKNKGVYSAARSLMALYRVKNPSLLAKKTRGMPTELFMEEKPTQFGEYTAKSFIPGAEILAFQTRNEDFKPASDSEAEPSDLDDDDDDEDEEMEENQIEEENGEECYEEGGSNCEDLNASGASQDVSCEGEESESDEYDSDCDSDLEDETREENQKDNSSSITEKADTKNTENKKKNKVKVSKKIKAKPESSKAQVLSKKAAIRAVLKLTPEERAAKASDIVSSRFLTDEDYAKIEAVRIVKQTERYRSKRAAPDDESRAKPIKDRPTSKRQKLEEFVDTDREFVPLSSIEMIYKKRPHDKASRMQQMLENQQTREKFGSKKGRSNPFASTTNREKTKGKTYNMIKHKKRYAKMKTSFKDKQERLKKSMLRQLKNS</sequence>
<dbReference type="Proteomes" id="UP000711488">
    <property type="component" value="Unassembled WGS sequence"/>
</dbReference>
<evidence type="ECO:0000259" key="9">
    <source>
        <dbReference type="Pfam" id="PF08158"/>
    </source>
</evidence>
<keyword evidence="5 6" id="KW-0539">Nucleus</keyword>
<proteinExistence type="inferred from homology"/>
<keyword evidence="4 6" id="KW-0653">Protein transport</keyword>
<dbReference type="InterPro" id="IPR007949">
    <property type="entry name" value="SDA1_MD"/>
</dbReference>
<gene>
    <name evidence="12" type="primary">LOC108679735</name>
    <name evidence="10" type="ORF">HAZT_HAZT001083</name>
</gene>
<evidence type="ECO:0000256" key="3">
    <source>
        <dbReference type="ARBA" id="ARBA00022517"/>
    </source>
</evidence>
<reference evidence="10" key="3">
    <citation type="submission" date="2019-06" db="EMBL/GenBank/DDBJ databases">
        <authorList>
            <person name="Poynton C."/>
            <person name="Hasenbein S."/>
            <person name="Benoit J.B."/>
            <person name="Sepulveda M.S."/>
            <person name="Poelchau M.F."/>
            <person name="Murali S.C."/>
            <person name="Chen S."/>
            <person name="Glastad K.M."/>
            <person name="Werren J.H."/>
            <person name="Vineis J.H."/>
            <person name="Bowen J.L."/>
            <person name="Friedrich M."/>
            <person name="Jones J."/>
            <person name="Robertson H.M."/>
            <person name="Feyereisen R."/>
            <person name="Mechler-Hickson A."/>
            <person name="Mathers N."/>
            <person name="Lee C.E."/>
            <person name="Colbourne J.K."/>
            <person name="Biales A."/>
            <person name="Johnston J.S."/>
            <person name="Wellborn G.A."/>
            <person name="Rosendale A.J."/>
            <person name="Cridge A.G."/>
            <person name="Munoz-Torres M.C."/>
            <person name="Bain P.A."/>
            <person name="Manny A.R."/>
            <person name="Major K.M."/>
            <person name="Lambert F.N."/>
            <person name="Vulpe C.D."/>
            <person name="Tuck P."/>
            <person name="Blalock B.J."/>
            <person name="Lin Y.-Y."/>
            <person name="Smith M.E."/>
            <person name="Ochoa-Acuna H."/>
            <person name="Chen M.-J.M."/>
            <person name="Childers C.P."/>
            <person name="Qu J."/>
            <person name="Dugan S."/>
            <person name="Lee S.L."/>
            <person name="Chao H."/>
            <person name="Dinh H."/>
            <person name="Han Y."/>
            <person name="Doddapaneni H."/>
            <person name="Worley K.C."/>
            <person name="Muzny D.M."/>
            <person name="Gibbs R.A."/>
            <person name="Richards S."/>
        </authorList>
    </citation>
    <scope>NUCLEOTIDE SEQUENCE</scope>
    <source>
        <strain evidence="10">HAZT.00-mixed</strain>
        <tissue evidence="10">Whole organism</tissue>
    </source>
</reference>
<dbReference type="InterPro" id="IPR016024">
    <property type="entry name" value="ARM-type_fold"/>
</dbReference>
<feature type="compositionally biased region" description="Basic residues" evidence="7">
    <location>
        <begin position="598"/>
        <end position="609"/>
    </location>
</feature>
<reference evidence="10" key="2">
    <citation type="journal article" date="2018" name="Environ. Sci. Technol.">
        <title>The Toxicogenome of Hyalella azteca: A Model for Sediment Ecotoxicology and Evolutionary Toxicology.</title>
        <authorList>
            <person name="Poynton H.C."/>
            <person name="Hasenbein S."/>
            <person name="Benoit J.B."/>
            <person name="Sepulveda M.S."/>
            <person name="Poelchau M.F."/>
            <person name="Hughes D.S.T."/>
            <person name="Murali S.C."/>
            <person name="Chen S."/>
            <person name="Glastad K.M."/>
            <person name="Goodisman M.A.D."/>
            <person name="Werren J.H."/>
            <person name="Vineis J.H."/>
            <person name="Bowen J.L."/>
            <person name="Friedrich M."/>
            <person name="Jones J."/>
            <person name="Robertson H.M."/>
            <person name="Feyereisen R."/>
            <person name="Mechler-Hickson A."/>
            <person name="Mathers N."/>
            <person name="Lee C.E."/>
            <person name="Colbourne J.K."/>
            <person name="Biales A."/>
            <person name="Johnston J.S."/>
            <person name="Wellborn G.A."/>
            <person name="Rosendale A.J."/>
            <person name="Cridge A.G."/>
            <person name="Munoz-Torres M.C."/>
            <person name="Bain P.A."/>
            <person name="Manny A.R."/>
            <person name="Major K.M."/>
            <person name="Lambert F.N."/>
            <person name="Vulpe C.D."/>
            <person name="Tuck P."/>
            <person name="Blalock B.J."/>
            <person name="Lin Y.Y."/>
            <person name="Smith M.E."/>
            <person name="Ochoa-Acuna H."/>
            <person name="Chen M.M."/>
            <person name="Childers C.P."/>
            <person name="Qu J."/>
            <person name="Dugan S."/>
            <person name="Lee S.L."/>
            <person name="Chao H."/>
            <person name="Dinh H."/>
            <person name="Han Y."/>
            <person name="Doddapaneni H."/>
            <person name="Worley K.C."/>
            <person name="Muzny D.M."/>
            <person name="Gibbs R.A."/>
            <person name="Richards S."/>
        </authorList>
    </citation>
    <scope>NUCLEOTIDE SEQUENCE</scope>
    <source>
        <strain evidence="10">HAZT.00-mixed</strain>
        <tissue evidence="10">Whole organism</tissue>
    </source>
</reference>
<dbReference type="KEGG" id="hazt:108679735"/>
<dbReference type="PANTHER" id="PTHR12730">
    <property type="entry name" value="HSDA/SDA1-RELATED"/>
    <property type="match status" value="1"/>
</dbReference>
<comment type="similarity">
    <text evidence="1 6">Belongs to the SDA1 family.</text>
</comment>
<feature type="region of interest" description="Disordered" evidence="7">
    <location>
        <begin position="492"/>
        <end position="622"/>
    </location>
</feature>
<keyword evidence="2 6" id="KW-0813">Transport</keyword>
<dbReference type="GO" id="GO:0015031">
    <property type="term" value="P:protein transport"/>
    <property type="evidence" value="ECO:0007669"/>
    <property type="project" value="UniProtKB-KW"/>
</dbReference>
<evidence type="ECO:0000256" key="6">
    <source>
        <dbReference type="RuleBase" id="RU365057"/>
    </source>
</evidence>
<feature type="domain" description="SDA1 middle" evidence="8">
    <location>
        <begin position="557"/>
        <end position="733"/>
    </location>
</feature>
<evidence type="ECO:0000256" key="1">
    <source>
        <dbReference type="ARBA" id="ARBA00005783"/>
    </source>
</evidence>
<comment type="function">
    <text evidence="6">Required for 60S pre-ribosomal subunits export to the cytoplasm.</text>
</comment>
<dbReference type="InterPro" id="IPR012977">
    <property type="entry name" value="SDA1_N"/>
</dbReference>
<evidence type="ECO:0000313" key="12">
    <source>
        <dbReference type="RefSeq" id="XP_018023936.1"/>
    </source>
</evidence>
<evidence type="ECO:0000256" key="7">
    <source>
        <dbReference type="SAM" id="MobiDB-lite"/>
    </source>
</evidence>
<dbReference type="GO" id="GO:0005730">
    <property type="term" value="C:nucleolus"/>
    <property type="evidence" value="ECO:0007669"/>
    <property type="project" value="UniProtKB-SubCell"/>
</dbReference>
<protein>
    <recommendedName>
        <fullName evidence="6">Protein SDA1</fullName>
    </recommendedName>
</protein>
<feature type="region of interest" description="Disordered" evidence="7">
    <location>
        <begin position="776"/>
        <end position="799"/>
    </location>
</feature>
<reference evidence="10" key="1">
    <citation type="submission" date="2014-08" db="EMBL/GenBank/DDBJ databases">
        <authorList>
            <person name="Murali S."/>
            <person name="Richards S."/>
            <person name="Bandaranaike D."/>
            <person name="Bellair M."/>
            <person name="Blankenburg K."/>
            <person name="Chao H."/>
            <person name="Dinh H."/>
            <person name="Doddapaneni H."/>
            <person name="Dugan-Rocha S."/>
            <person name="Elkadiri S."/>
            <person name="Gnanaolivu R."/>
            <person name="Hughes D."/>
            <person name="Lee S."/>
            <person name="Li M."/>
            <person name="Ming W."/>
            <person name="Munidasa M."/>
            <person name="Muniz J."/>
            <person name="Nguyen L."/>
            <person name="Osuji N."/>
            <person name="Pu L.-L."/>
            <person name="Puazo M."/>
            <person name="Skinner E."/>
            <person name="Qu C."/>
            <person name="Quiroz J."/>
            <person name="Raj R."/>
            <person name="Weissenberger G."/>
            <person name="Xin Y."/>
            <person name="Zou X."/>
            <person name="Han Y."/>
            <person name="Worley K."/>
            <person name="Muzny D."/>
            <person name="Gibbs R."/>
        </authorList>
    </citation>
    <scope>NUCLEOTIDE SEQUENCE</scope>
    <source>
        <strain evidence="10">HAZT.00-mixed</strain>
        <tissue evidence="10">Whole organism</tissue>
    </source>
</reference>
<dbReference type="GeneID" id="108679735"/>
<evidence type="ECO:0000256" key="2">
    <source>
        <dbReference type="ARBA" id="ARBA00022448"/>
    </source>
</evidence>
<organism evidence="10">
    <name type="scientific">Hyalella azteca</name>
    <name type="common">Amphipod</name>
    <dbReference type="NCBI Taxonomy" id="294128"/>
    <lineage>
        <taxon>Eukaryota</taxon>
        <taxon>Metazoa</taxon>
        <taxon>Ecdysozoa</taxon>
        <taxon>Arthropoda</taxon>
        <taxon>Crustacea</taxon>
        <taxon>Multicrustacea</taxon>
        <taxon>Malacostraca</taxon>
        <taxon>Eumalacostraca</taxon>
        <taxon>Peracarida</taxon>
        <taxon>Amphipoda</taxon>
        <taxon>Senticaudata</taxon>
        <taxon>Talitrida</taxon>
        <taxon>Talitroidea</taxon>
        <taxon>Hyalellidae</taxon>
        <taxon>Hyalella</taxon>
    </lineage>
</organism>
<feature type="compositionally biased region" description="Acidic residues" evidence="7">
    <location>
        <begin position="498"/>
        <end position="531"/>
    </location>
</feature>
<dbReference type="OrthoDB" id="2196187at2759"/>
<dbReference type="GO" id="GO:0000055">
    <property type="term" value="P:ribosomal large subunit export from nucleus"/>
    <property type="evidence" value="ECO:0007669"/>
    <property type="project" value="UniProtKB-UniRule"/>
</dbReference>
<evidence type="ECO:0000256" key="4">
    <source>
        <dbReference type="ARBA" id="ARBA00022927"/>
    </source>
</evidence>
<keyword evidence="11" id="KW-1185">Reference proteome</keyword>
<feature type="compositionally biased region" description="Basic and acidic residues" evidence="7">
    <location>
        <begin position="587"/>
        <end position="597"/>
    </location>
</feature>
<evidence type="ECO:0000313" key="10">
    <source>
        <dbReference type="EMBL" id="KAA0201355.1"/>
    </source>
</evidence>
<name>A0A6A0H8K4_HYAAZ</name>
<evidence type="ECO:0000256" key="5">
    <source>
        <dbReference type="ARBA" id="ARBA00023242"/>
    </source>
</evidence>
<dbReference type="Pfam" id="PF05285">
    <property type="entry name" value="SDA1_dom"/>
    <property type="match status" value="1"/>
</dbReference>
<dbReference type="OMA" id="AMYKTYK"/>
<accession>A0A6A0H8K4</accession>
<feature type="region of interest" description="Disordered" evidence="7">
    <location>
        <begin position="719"/>
        <end position="762"/>
    </location>
</feature>
<dbReference type="SUPFAM" id="SSF48371">
    <property type="entry name" value="ARM repeat"/>
    <property type="match status" value="1"/>
</dbReference>
<evidence type="ECO:0000259" key="8">
    <source>
        <dbReference type="Pfam" id="PF05285"/>
    </source>
</evidence>
<comment type="subcellular location">
    <subcellularLocation>
        <location evidence="6">Nucleus</location>
        <location evidence="6">Nucleolus</location>
    </subcellularLocation>
</comment>
<feature type="compositionally biased region" description="Basic and acidic residues" evidence="7">
    <location>
        <begin position="780"/>
        <end position="789"/>
    </location>
</feature>
<dbReference type="AlphaFoldDB" id="A0A6A0H8K4"/>
<dbReference type="GO" id="GO:0042273">
    <property type="term" value="P:ribosomal large subunit biogenesis"/>
    <property type="evidence" value="ECO:0007669"/>
    <property type="project" value="UniProtKB-UniRule"/>
</dbReference>
<dbReference type="Proteomes" id="UP000694843">
    <property type="component" value="Unplaced"/>
</dbReference>
<evidence type="ECO:0000313" key="11">
    <source>
        <dbReference type="Proteomes" id="UP000694843"/>
    </source>
</evidence>
<dbReference type="PANTHER" id="PTHR12730:SF0">
    <property type="entry name" value="PROTEIN SDA1 HOMOLOG"/>
    <property type="match status" value="1"/>
</dbReference>
<feature type="domain" description="SDA1 N-terminal" evidence="9">
    <location>
        <begin position="58"/>
        <end position="425"/>
    </location>
</feature>
<dbReference type="Pfam" id="PF08158">
    <property type="entry name" value="SDA1_HEAT"/>
    <property type="match status" value="1"/>
</dbReference>
<dbReference type="InterPro" id="IPR027312">
    <property type="entry name" value="Sda1"/>
</dbReference>
<feature type="compositionally biased region" description="Acidic residues" evidence="7">
    <location>
        <begin position="551"/>
        <end position="574"/>
    </location>
</feature>
<dbReference type="CTD" id="35925"/>
<dbReference type="EMBL" id="JQDR03005577">
    <property type="protein sequence ID" value="KAA0201355.1"/>
    <property type="molecule type" value="Genomic_DNA"/>
</dbReference>